<evidence type="ECO:0000256" key="10">
    <source>
        <dbReference type="SAM" id="MobiDB-lite"/>
    </source>
</evidence>
<evidence type="ECO:0000313" key="13">
    <source>
        <dbReference type="Proteomes" id="UP001634394"/>
    </source>
</evidence>
<keyword evidence="9" id="KW-0325">Glycoprotein</keyword>
<organism evidence="12 13">
    <name type="scientific">Sinanodonta woodiana</name>
    <name type="common">Chinese pond mussel</name>
    <name type="synonym">Anodonta woodiana</name>
    <dbReference type="NCBI Taxonomy" id="1069815"/>
    <lineage>
        <taxon>Eukaryota</taxon>
        <taxon>Metazoa</taxon>
        <taxon>Spiralia</taxon>
        <taxon>Lophotrochozoa</taxon>
        <taxon>Mollusca</taxon>
        <taxon>Bivalvia</taxon>
        <taxon>Autobranchia</taxon>
        <taxon>Heteroconchia</taxon>
        <taxon>Palaeoheterodonta</taxon>
        <taxon>Unionida</taxon>
        <taxon>Unionoidea</taxon>
        <taxon>Unionidae</taxon>
        <taxon>Unioninae</taxon>
        <taxon>Sinanodonta</taxon>
    </lineage>
</organism>
<evidence type="ECO:0000256" key="4">
    <source>
        <dbReference type="ARBA" id="ARBA00022448"/>
    </source>
</evidence>
<dbReference type="InterPro" id="IPR016024">
    <property type="entry name" value="ARM-type_fold"/>
</dbReference>
<dbReference type="GO" id="GO:0015031">
    <property type="term" value="P:protein transport"/>
    <property type="evidence" value="ECO:0007669"/>
    <property type="project" value="UniProtKB-KW"/>
</dbReference>
<dbReference type="EMBL" id="JBJQND010000010">
    <property type="protein sequence ID" value="KAL3864363.1"/>
    <property type="molecule type" value="Genomic_DNA"/>
</dbReference>
<dbReference type="AlphaFoldDB" id="A0ABD3VTL3"/>
<evidence type="ECO:0000256" key="8">
    <source>
        <dbReference type="ARBA" id="ARBA00023010"/>
    </source>
</evidence>
<evidence type="ECO:0000256" key="2">
    <source>
        <dbReference type="ARBA" id="ARBA00010588"/>
    </source>
</evidence>
<dbReference type="SUPFAM" id="SSF48371">
    <property type="entry name" value="ARM repeat"/>
    <property type="match status" value="1"/>
</dbReference>
<name>A0ABD3VTL3_SINWO</name>
<evidence type="ECO:0000256" key="9">
    <source>
        <dbReference type="ARBA" id="ARBA00023180"/>
    </source>
</evidence>
<comment type="subcellular location">
    <subcellularLocation>
        <location evidence="1">Endoplasmic reticulum lumen</location>
    </subcellularLocation>
</comment>
<evidence type="ECO:0000256" key="1">
    <source>
        <dbReference type="ARBA" id="ARBA00004319"/>
    </source>
</evidence>
<feature type="chain" id="PRO_5044886972" description="Nucleotide exchange factor SIL1" evidence="11">
    <location>
        <begin position="30"/>
        <end position="471"/>
    </location>
</feature>
<evidence type="ECO:0000256" key="3">
    <source>
        <dbReference type="ARBA" id="ARBA00015352"/>
    </source>
</evidence>
<evidence type="ECO:0000256" key="11">
    <source>
        <dbReference type="SAM" id="SignalP"/>
    </source>
</evidence>
<sequence length="471" mass="53209">MNLMCRRCRIVNLMTLILFLVSWYHNLLTVSSDTPPDIKTGAALTIVQNEENDDGDGEVTVEENGDGDIEQEPPELFKPSKDWKTVKQGQAVPQGLHVRLNLETGEREAKLVEGYHGFERIKSKDNGGSLFSEKTKFTQEELKKALRDFSGMDLREEEEYSKNAEEVKKKFRSYKELKEDFVKINMDIKTEGEIITEMVKQLNKPDITAKDKLQVLSELEYLLHQIDNAVLFSDLGGLELAIKALNDTDSDIKAEATMVLGSALQSNPKVQVLALQTSAMQMFLSLITEESSVAQRSKALFALSSLIRQFPVAQKKFLDFGGLTALASLFHRSGMEKLQVKAVTLLNDLLQEQQSFQVLANLNDPKQKEKLQQYEEVHLEAALQEKGFCDLLPPLLFLPDHDSREKILHAMRTLGSPCHSYFNKAQSILLQLQSEYQKLADEEVAESDKYFTSMLNSVKAVISSLNLKEEL</sequence>
<comment type="caution">
    <text evidence="12">The sequence shown here is derived from an EMBL/GenBank/DDBJ whole genome shotgun (WGS) entry which is preliminary data.</text>
</comment>
<keyword evidence="8" id="KW-0811">Translocation</keyword>
<gene>
    <name evidence="12" type="ORF">ACJMK2_006053</name>
</gene>
<evidence type="ECO:0000256" key="7">
    <source>
        <dbReference type="ARBA" id="ARBA00022927"/>
    </source>
</evidence>
<keyword evidence="13" id="KW-1185">Reference proteome</keyword>
<feature type="region of interest" description="Disordered" evidence="10">
    <location>
        <begin position="49"/>
        <end position="79"/>
    </location>
</feature>
<evidence type="ECO:0000256" key="6">
    <source>
        <dbReference type="ARBA" id="ARBA00022824"/>
    </source>
</evidence>
<keyword evidence="4" id="KW-0813">Transport</keyword>
<feature type="signal peptide" evidence="11">
    <location>
        <begin position="1"/>
        <end position="29"/>
    </location>
</feature>
<accession>A0ABD3VTL3</accession>
<dbReference type="InterPro" id="IPR011989">
    <property type="entry name" value="ARM-like"/>
</dbReference>
<feature type="compositionally biased region" description="Acidic residues" evidence="10">
    <location>
        <begin position="50"/>
        <end position="73"/>
    </location>
</feature>
<dbReference type="InterPro" id="IPR050693">
    <property type="entry name" value="Hsp70_NEF-Inhibitors"/>
</dbReference>
<evidence type="ECO:0000256" key="5">
    <source>
        <dbReference type="ARBA" id="ARBA00022729"/>
    </source>
</evidence>
<dbReference type="GO" id="GO:0005788">
    <property type="term" value="C:endoplasmic reticulum lumen"/>
    <property type="evidence" value="ECO:0007669"/>
    <property type="project" value="UniProtKB-SubCell"/>
</dbReference>
<dbReference type="PANTHER" id="PTHR19316:SF35">
    <property type="entry name" value="NUCLEOTIDE EXCHANGE FACTOR SIL1"/>
    <property type="match status" value="1"/>
</dbReference>
<keyword evidence="6" id="KW-0256">Endoplasmic reticulum</keyword>
<dbReference type="Gene3D" id="1.25.10.10">
    <property type="entry name" value="Leucine-rich Repeat Variant"/>
    <property type="match status" value="1"/>
</dbReference>
<protein>
    <recommendedName>
        <fullName evidence="3">Nucleotide exchange factor SIL1</fullName>
    </recommendedName>
</protein>
<keyword evidence="7" id="KW-0653">Protein transport</keyword>
<comment type="similarity">
    <text evidence="2">Belongs to the SIL1 family.</text>
</comment>
<dbReference type="Proteomes" id="UP001634394">
    <property type="component" value="Unassembled WGS sequence"/>
</dbReference>
<proteinExistence type="inferred from homology"/>
<evidence type="ECO:0000313" key="12">
    <source>
        <dbReference type="EMBL" id="KAL3864363.1"/>
    </source>
</evidence>
<dbReference type="PANTHER" id="PTHR19316">
    <property type="entry name" value="PROTEIN FOLDING REGULATOR"/>
    <property type="match status" value="1"/>
</dbReference>
<reference evidence="12 13" key="1">
    <citation type="submission" date="2024-11" db="EMBL/GenBank/DDBJ databases">
        <title>Chromosome-level genome assembly of the freshwater bivalve Anodonta woodiana.</title>
        <authorList>
            <person name="Chen X."/>
        </authorList>
    </citation>
    <scope>NUCLEOTIDE SEQUENCE [LARGE SCALE GENOMIC DNA]</scope>
    <source>
        <strain evidence="12">MN2024</strain>
        <tissue evidence="12">Gills</tissue>
    </source>
</reference>
<keyword evidence="5 11" id="KW-0732">Signal</keyword>